<keyword evidence="10" id="KW-0813">Transport</keyword>
<dbReference type="PANTHER" id="PTHR28259">
    <property type="entry name" value="FLUORIDE EXPORT PROTEIN 1-RELATED"/>
    <property type="match status" value="1"/>
</dbReference>
<organism evidence="11 12">
    <name type="scientific">Bifidobacterium anseris</name>
    <dbReference type="NCBI Taxonomy" id="2020963"/>
    <lineage>
        <taxon>Bacteria</taxon>
        <taxon>Bacillati</taxon>
        <taxon>Actinomycetota</taxon>
        <taxon>Actinomycetes</taxon>
        <taxon>Bifidobacteriales</taxon>
        <taxon>Bifidobacteriaceae</taxon>
        <taxon>Bifidobacterium</taxon>
    </lineage>
</organism>
<accession>A0A2N5IX30</accession>
<dbReference type="GO" id="GO:0062054">
    <property type="term" value="F:fluoride channel activity"/>
    <property type="evidence" value="ECO:0007669"/>
    <property type="project" value="UniProtKB-UniRule"/>
</dbReference>
<dbReference type="HAMAP" id="MF_00454">
    <property type="entry name" value="FluC"/>
    <property type="match status" value="1"/>
</dbReference>
<evidence type="ECO:0000256" key="10">
    <source>
        <dbReference type="HAMAP-Rule" id="MF_00454"/>
    </source>
</evidence>
<evidence type="ECO:0000256" key="2">
    <source>
        <dbReference type="ARBA" id="ARBA00022475"/>
    </source>
</evidence>
<keyword evidence="4 10" id="KW-1133">Transmembrane helix</keyword>
<comment type="similarity">
    <text evidence="7 10">Belongs to the fluoride channel Fluc/FEX (TC 1.A.43) family.</text>
</comment>
<protein>
    <recommendedName>
        <fullName evidence="10">Fluoride-specific ion channel FluC</fullName>
    </recommendedName>
</protein>
<comment type="subcellular location">
    <subcellularLocation>
        <location evidence="1 10">Cell membrane</location>
        <topology evidence="1 10">Multi-pass membrane protein</topology>
    </subcellularLocation>
</comment>
<keyword evidence="3 10" id="KW-0812">Transmembrane</keyword>
<evidence type="ECO:0000256" key="6">
    <source>
        <dbReference type="ARBA" id="ARBA00023303"/>
    </source>
</evidence>
<keyword evidence="6 10" id="KW-0407">Ion channel</keyword>
<dbReference type="OrthoDB" id="5148600at2"/>
<evidence type="ECO:0000256" key="5">
    <source>
        <dbReference type="ARBA" id="ARBA00023136"/>
    </source>
</evidence>
<comment type="function">
    <text evidence="9 10">Fluoride-specific ion channel. Important for reducing fluoride concentration in the cell, thus reducing its toxicity.</text>
</comment>
<evidence type="ECO:0000313" key="12">
    <source>
        <dbReference type="Proteomes" id="UP000234935"/>
    </source>
</evidence>
<dbReference type="AlphaFoldDB" id="A0A2N5IX30"/>
<dbReference type="RefSeq" id="WP_034523614.1">
    <property type="nucleotide sequence ID" value="NZ_NMYC01000005.1"/>
</dbReference>
<feature type="binding site" evidence="10">
    <location>
        <position position="78"/>
    </location>
    <ligand>
        <name>Na(+)</name>
        <dbReference type="ChEBI" id="CHEBI:29101"/>
        <note>structural</note>
    </ligand>
</feature>
<dbReference type="Pfam" id="PF02537">
    <property type="entry name" value="CRCB"/>
    <property type="match status" value="1"/>
</dbReference>
<evidence type="ECO:0000313" key="11">
    <source>
        <dbReference type="EMBL" id="PLS26515.1"/>
    </source>
</evidence>
<dbReference type="EMBL" id="NMYC01000005">
    <property type="protein sequence ID" value="PLS26515.1"/>
    <property type="molecule type" value="Genomic_DNA"/>
</dbReference>
<feature type="binding site" evidence="10">
    <location>
        <position position="75"/>
    </location>
    <ligand>
        <name>Na(+)</name>
        <dbReference type="ChEBI" id="CHEBI:29101"/>
        <note>structural</note>
    </ligand>
</feature>
<proteinExistence type="inferred from homology"/>
<comment type="caution">
    <text evidence="11">The sequence shown here is derived from an EMBL/GenBank/DDBJ whole genome shotgun (WGS) entry which is preliminary data.</text>
</comment>
<evidence type="ECO:0000256" key="7">
    <source>
        <dbReference type="ARBA" id="ARBA00035120"/>
    </source>
</evidence>
<evidence type="ECO:0000256" key="4">
    <source>
        <dbReference type="ARBA" id="ARBA00022989"/>
    </source>
</evidence>
<dbReference type="InterPro" id="IPR003691">
    <property type="entry name" value="FluC"/>
</dbReference>
<comment type="catalytic activity">
    <reaction evidence="8">
        <text>fluoride(in) = fluoride(out)</text>
        <dbReference type="Rhea" id="RHEA:76159"/>
        <dbReference type="ChEBI" id="CHEBI:17051"/>
    </reaction>
    <physiologicalReaction direction="left-to-right" evidence="8">
        <dbReference type="Rhea" id="RHEA:76160"/>
    </physiologicalReaction>
</comment>
<keyword evidence="5 10" id="KW-0472">Membrane</keyword>
<keyword evidence="10" id="KW-0915">Sodium</keyword>
<name>A0A2N5IX30_9BIFI</name>
<keyword evidence="10" id="KW-0406">Ion transport</keyword>
<feature type="transmembrane region" description="Helical" evidence="10">
    <location>
        <begin position="67"/>
        <end position="88"/>
    </location>
</feature>
<keyword evidence="10" id="KW-0479">Metal-binding</keyword>
<dbReference type="GO" id="GO:0005886">
    <property type="term" value="C:plasma membrane"/>
    <property type="evidence" value="ECO:0007669"/>
    <property type="project" value="UniProtKB-SubCell"/>
</dbReference>
<evidence type="ECO:0000256" key="3">
    <source>
        <dbReference type="ARBA" id="ARBA00022692"/>
    </source>
</evidence>
<keyword evidence="12" id="KW-1185">Reference proteome</keyword>
<feature type="transmembrane region" description="Helical" evidence="10">
    <location>
        <begin position="33"/>
        <end position="55"/>
    </location>
</feature>
<dbReference type="GO" id="GO:0046872">
    <property type="term" value="F:metal ion binding"/>
    <property type="evidence" value="ECO:0007669"/>
    <property type="project" value="UniProtKB-KW"/>
</dbReference>
<gene>
    <name evidence="10" type="primary">fluC</name>
    <name evidence="10" type="synonym">crcB</name>
    <name evidence="11" type="ORF">CGZ88_1000</name>
</gene>
<dbReference type="PANTHER" id="PTHR28259:SF1">
    <property type="entry name" value="FLUORIDE EXPORT PROTEIN 1-RELATED"/>
    <property type="match status" value="1"/>
</dbReference>
<comment type="activity regulation">
    <text evidence="10">Na(+) is not transported, but it plays an essential structural role and its presence is essential for fluoride channel function.</text>
</comment>
<sequence length="126" mass="13305">MIWWNLTAVAVGGFAGGCLRSLCSSWLNRSDYAIPFGTLLVNLAGSFIVGIMLAVTAVGTLGAPWKALVVTGFCGGLTTFSTFTSEVVALFNTDRTLRAWLYWLGSVVLGVCCVALGFLAAQLFAK</sequence>
<evidence type="ECO:0000256" key="9">
    <source>
        <dbReference type="ARBA" id="ARBA00049940"/>
    </source>
</evidence>
<feature type="transmembrane region" description="Helical" evidence="10">
    <location>
        <begin position="100"/>
        <end position="125"/>
    </location>
</feature>
<dbReference type="GO" id="GO:0140114">
    <property type="term" value="P:cellular detoxification of fluoride"/>
    <property type="evidence" value="ECO:0007669"/>
    <property type="project" value="UniProtKB-UniRule"/>
</dbReference>
<dbReference type="NCBIfam" id="TIGR00494">
    <property type="entry name" value="crcB"/>
    <property type="match status" value="1"/>
</dbReference>
<evidence type="ECO:0000256" key="1">
    <source>
        <dbReference type="ARBA" id="ARBA00004651"/>
    </source>
</evidence>
<dbReference type="Proteomes" id="UP000234935">
    <property type="component" value="Unassembled WGS sequence"/>
</dbReference>
<evidence type="ECO:0000256" key="8">
    <source>
        <dbReference type="ARBA" id="ARBA00035585"/>
    </source>
</evidence>
<keyword evidence="2 10" id="KW-1003">Cell membrane</keyword>
<reference evidence="11 12" key="1">
    <citation type="submission" date="2017-07" db="EMBL/GenBank/DDBJ databases">
        <title>Bifidobacterium novel species.</title>
        <authorList>
            <person name="Lugli G.A."/>
            <person name="Milani C."/>
            <person name="Duranti S."/>
            <person name="Mangifesta M."/>
        </authorList>
    </citation>
    <scope>NUCLEOTIDE SEQUENCE [LARGE SCALE GENOMIC DNA]</scope>
    <source>
        <strain evidence="12">Goo31D</strain>
    </source>
</reference>